<gene>
    <name evidence="3" type="ORF">RHTO0S_09e06766g</name>
</gene>
<feature type="coiled-coil region" evidence="1">
    <location>
        <begin position="93"/>
        <end position="134"/>
    </location>
</feature>
<feature type="region of interest" description="Disordered" evidence="2">
    <location>
        <begin position="213"/>
        <end position="255"/>
    </location>
</feature>
<organism evidence="3">
    <name type="scientific">Rhodotorula toruloides</name>
    <name type="common">Yeast</name>
    <name type="synonym">Rhodosporidium toruloides</name>
    <dbReference type="NCBI Taxonomy" id="5286"/>
    <lineage>
        <taxon>Eukaryota</taxon>
        <taxon>Fungi</taxon>
        <taxon>Dikarya</taxon>
        <taxon>Basidiomycota</taxon>
        <taxon>Pucciniomycotina</taxon>
        <taxon>Microbotryomycetes</taxon>
        <taxon>Sporidiobolales</taxon>
        <taxon>Sporidiobolaceae</taxon>
        <taxon>Rhodotorula</taxon>
    </lineage>
</organism>
<dbReference type="AlphaFoldDB" id="A0A061BCC7"/>
<reference evidence="3" key="1">
    <citation type="journal article" date="2014" name="Genome Announc.">
        <title>Draft genome sequence of Rhodosporidium toruloides CECT1137, an oleaginous yeast of biotechnological interest.</title>
        <authorList>
            <person name="Morin N."/>
            <person name="Calcas X."/>
            <person name="Devillers H."/>
            <person name="Durrens P."/>
            <person name="Sherman D.J."/>
            <person name="Nicaud J.-M."/>
            <person name="Neuveglise C."/>
        </authorList>
    </citation>
    <scope>NUCLEOTIDE SEQUENCE</scope>
    <source>
        <strain evidence="3">CECT1137</strain>
    </source>
</reference>
<evidence type="ECO:0000256" key="2">
    <source>
        <dbReference type="SAM" id="MobiDB-lite"/>
    </source>
</evidence>
<sequence>MGAALSLSGQLRSLSDKLENELDDLSLPLRETVEEHIDTLRHIGGLVSQQEEELDSHEEENDNLRRWLAAANAHIGMLEDKSAAERHRSAQEIGHLRRRLAAAEARIEADKEQADAKDRELASLREEVARLQRQAPAQPALDARLANTHFETGRTATEQNHGPSHVNRQLVDVPESVLGTPAHSSGWSYSMDLPSCSNVRLSAYPPSIPPQPATTTDGFPPIRWARMTFPQPPPPSLPFSQLSSHGLYGSRTSRW</sequence>
<evidence type="ECO:0000256" key="1">
    <source>
        <dbReference type="SAM" id="Coils"/>
    </source>
</evidence>
<accession>A0A061BCC7</accession>
<dbReference type="EMBL" id="LK052944">
    <property type="protein sequence ID" value="CDR44596.1"/>
    <property type="molecule type" value="Genomic_DNA"/>
</dbReference>
<protein>
    <submittedName>
        <fullName evidence="3">RHTO0S09e06766g1_1</fullName>
    </submittedName>
</protein>
<evidence type="ECO:0000313" key="3">
    <source>
        <dbReference type="EMBL" id="CDR44596.1"/>
    </source>
</evidence>
<name>A0A061BCC7_RHOTO</name>
<proteinExistence type="predicted"/>
<keyword evidence="1" id="KW-0175">Coiled coil</keyword>